<name>B5GXG5_STRCL</name>
<evidence type="ECO:0000313" key="3">
    <source>
        <dbReference type="EMBL" id="EFG06548.1"/>
    </source>
</evidence>
<sequence>MPTPPLPETRLDPRYSAPDAGAADWARAVALLTEAELFWLSTVRPDGRPHVTPLLAVWQDGGLHFCTGPEERKALNLRENPEVALVTGVNALRTGFDLVVEGTAVPLTDGVRLRALARAYTEKYGDEWTFAVRDGAFVGDGGRAPVFRVEPRTAFGFAKAPYAQTRWRFTDV</sequence>
<dbReference type="PANTHER" id="PTHR35176:SF4">
    <property type="entry name" value="PYRIDOXAMINE 5'-PHOSPHATE OXIDASE-RELATED FMN-BINDING"/>
    <property type="match status" value="1"/>
</dbReference>
<dbReference type="InterPro" id="IPR052019">
    <property type="entry name" value="F420H2_bilvrd_red/Heme_oxyg"/>
</dbReference>
<gene>
    <name evidence="3" type="ORF">SCLAV_1471</name>
</gene>
<dbReference type="SUPFAM" id="SSF50475">
    <property type="entry name" value="FMN-binding split barrel"/>
    <property type="match status" value="1"/>
</dbReference>
<dbReference type="GO" id="GO:0005829">
    <property type="term" value="C:cytosol"/>
    <property type="evidence" value="ECO:0007669"/>
    <property type="project" value="TreeGrafter"/>
</dbReference>
<dbReference type="InterPro" id="IPR011576">
    <property type="entry name" value="Pyridox_Oxase_N"/>
</dbReference>
<dbReference type="OrthoDB" id="157302at2"/>
<evidence type="ECO:0000256" key="1">
    <source>
        <dbReference type="ARBA" id="ARBA00023002"/>
    </source>
</evidence>
<dbReference type="KEGG" id="sclf:BB341_20825"/>
<proteinExistence type="predicted"/>
<organism evidence="3 4">
    <name type="scientific">Streptomyces clavuligerus</name>
    <dbReference type="NCBI Taxonomy" id="1901"/>
    <lineage>
        <taxon>Bacteria</taxon>
        <taxon>Bacillati</taxon>
        <taxon>Actinomycetota</taxon>
        <taxon>Actinomycetes</taxon>
        <taxon>Kitasatosporales</taxon>
        <taxon>Streptomycetaceae</taxon>
        <taxon>Streptomyces</taxon>
    </lineage>
</organism>
<dbReference type="GO" id="GO:0016627">
    <property type="term" value="F:oxidoreductase activity, acting on the CH-CH group of donors"/>
    <property type="evidence" value="ECO:0007669"/>
    <property type="project" value="TreeGrafter"/>
</dbReference>
<dbReference type="eggNOG" id="COG3467">
    <property type="taxonomic scope" value="Bacteria"/>
</dbReference>
<dbReference type="PANTHER" id="PTHR35176">
    <property type="entry name" value="HEME OXYGENASE HI_0854-RELATED"/>
    <property type="match status" value="1"/>
</dbReference>
<dbReference type="GeneID" id="93731906"/>
<dbReference type="AlphaFoldDB" id="B5GXG5"/>
<dbReference type="Pfam" id="PF01243">
    <property type="entry name" value="PNPOx_N"/>
    <property type="match status" value="1"/>
</dbReference>
<dbReference type="STRING" id="1901.BB341_20825"/>
<dbReference type="EMBL" id="CM000913">
    <property type="protein sequence ID" value="EFG06548.1"/>
    <property type="molecule type" value="Genomic_DNA"/>
</dbReference>
<dbReference type="InterPro" id="IPR012349">
    <property type="entry name" value="Split_barrel_FMN-bd"/>
</dbReference>
<reference evidence="3 4" key="1">
    <citation type="journal article" date="2010" name="Genome Biol. Evol.">
        <title>The sequence of a 1.8-mb bacterial linear plasmid reveals a rich evolutionary reservoir of secondary metabolic pathways.</title>
        <authorList>
            <person name="Medema M.H."/>
            <person name="Trefzer A."/>
            <person name="Kovalchuk A."/>
            <person name="van den Berg M."/>
            <person name="Mueller U."/>
            <person name="Heijne W."/>
            <person name="Wu L."/>
            <person name="Alam M.T."/>
            <person name="Ronning C.M."/>
            <person name="Nierman W.C."/>
            <person name="Bovenberg R.A.L."/>
            <person name="Breitling R."/>
            <person name="Takano E."/>
        </authorList>
    </citation>
    <scope>NUCLEOTIDE SEQUENCE [LARGE SCALE GENOMIC DNA]</scope>
    <source>
        <strain evidence="4">ATCC 27064 / DSM 738 / JCM 4710 / NBRC 13307 / NCIMB 12785 / NRRL 3585 / VKM Ac-602</strain>
    </source>
</reference>
<dbReference type="RefSeq" id="WP_003956597.1">
    <property type="nucleotide sequence ID" value="NZ_CM000913.1"/>
</dbReference>
<dbReference type="GO" id="GO:0070967">
    <property type="term" value="F:coenzyme F420 binding"/>
    <property type="evidence" value="ECO:0007669"/>
    <property type="project" value="TreeGrafter"/>
</dbReference>
<evidence type="ECO:0000313" key="4">
    <source>
        <dbReference type="Proteomes" id="UP000002357"/>
    </source>
</evidence>
<dbReference type="Proteomes" id="UP000002357">
    <property type="component" value="Chromosome"/>
</dbReference>
<protein>
    <submittedName>
        <fullName evidence="3">Pyridoxamine-phosphate oxidase</fullName>
    </submittedName>
</protein>
<evidence type="ECO:0000259" key="2">
    <source>
        <dbReference type="Pfam" id="PF01243"/>
    </source>
</evidence>
<keyword evidence="4" id="KW-1185">Reference proteome</keyword>
<dbReference type="Gene3D" id="2.30.110.10">
    <property type="entry name" value="Electron Transport, Fmn-binding Protein, Chain A"/>
    <property type="match status" value="1"/>
</dbReference>
<accession>B5GXG5</accession>
<feature type="domain" description="Pyridoxamine 5'-phosphate oxidase N-terminal" evidence="2">
    <location>
        <begin position="28"/>
        <end position="128"/>
    </location>
</feature>
<keyword evidence="1" id="KW-0560">Oxidoreductase</keyword>